<evidence type="ECO:0000313" key="3">
    <source>
        <dbReference type="Proteomes" id="UP000054485"/>
    </source>
</evidence>
<sequence>MSNVSSEDMRATKQIKEIVILMLDTSNLRNMLNTAKTGREVALYLVDKNKHRILRTPSYPANNLNIIVPEGEFDMMDEFITDRLLFDIGDYSQNFLQIYTSWGLHHSFGSERQRHHTRSPEESQHSPHDFHDTWRGVHLLPSDDIQTRLLLKRYGQKDGGKHEVRKHNHPIPPHRTPATPRDLADQMKNIADHKPAYKQIFKGMLFPANSLRPLVVDIPLLDGTSQFRGLGDLEVNHWVNQQDRGPYLGCRNRYRKTCQDIPNSKTPPDHAYTLFIESRNSWPSPNALLHEINARKGRDDQQNGNVLFVKAAKGDKKQLVNMENEDIPLTTYLLKSIMEDAEKDNEEKV</sequence>
<gene>
    <name evidence="2" type="ORF">CY34DRAFT_109820</name>
</gene>
<evidence type="ECO:0000313" key="2">
    <source>
        <dbReference type="EMBL" id="KIK35655.1"/>
    </source>
</evidence>
<accession>A0A0C9ZDS6</accession>
<protein>
    <submittedName>
        <fullName evidence="2">Unplaced genomic scaffold CY34scaffold_470, whole genome shotgun sequence</fullName>
    </submittedName>
</protein>
<evidence type="ECO:0000256" key="1">
    <source>
        <dbReference type="SAM" id="MobiDB-lite"/>
    </source>
</evidence>
<keyword evidence="3" id="KW-1185">Reference proteome</keyword>
<organism evidence="2 3">
    <name type="scientific">Suillus luteus UH-Slu-Lm8-n1</name>
    <dbReference type="NCBI Taxonomy" id="930992"/>
    <lineage>
        <taxon>Eukaryota</taxon>
        <taxon>Fungi</taxon>
        <taxon>Dikarya</taxon>
        <taxon>Basidiomycota</taxon>
        <taxon>Agaricomycotina</taxon>
        <taxon>Agaricomycetes</taxon>
        <taxon>Agaricomycetidae</taxon>
        <taxon>Boletales</taxon>
        <taxon>Suillineae</taxon>
        <taxon>Suillaceae</taxon>
        <taxon>Suillus</taxon>
    </lineage>
</organism>
<name>A0A0C9ZDS6_9AGAM</name>
<dbReference type="HOGENOM" id="CLU_794953_0_0_1"/>
<dbReference type="AlphaFoldDB" id="A0A0C9ZDS6"/>
<proteinExistence type="predicted"/>
<reference evidence="2 3" key="1">
    <citation type="submission" date="2014-04" db="EMBL/GenBank/DDBJ databases">
        <authorList>
            <consortium name="DOE Joint Genome Institute"/>
            <person name="Kuo A."/>
            <person name="Ruytinx J."/>
            <person name="Rineau F."/>
            <person name="Colpaert J."/>
            <person name="Kohler A."/>
            <person name="Nagy L.G."/>
            <person name="Floudas D."/>
            <person name="Copeland A."/>
            <person name="Barry K.W."/>
            <person name="Cichocki N."/>
            <person name="Veneault-Fourrey C."/>
            <person name="LaButti K."/>
            <person name="Lindquist E.A."/>
            <person name="Lipzen A."/>
            <person name="Lundell T."/>
            <person name="Morin E."/>
            <person name="Murat C."/>
            <person name="Sun H."/>
            <person name="Tunlid A."/>
            <person name="Henrissat B."/>
            <person name="Grigoriev I.V."/>
            <person name="Hibbett D.S."/>
            <person name="Martin F."/>
            <person name="Nordberg H.P."/>
            <person name="Cantor M.N."/>
            <person name="Hua S.X."/>
        </authorList>
    </citation>
    <scope>NUCLEOTIDE SEQUENCE [LARGE SCALE GENOMIC DNA]</scope>
    <source>
        <strain evidence="2 3">UH-Slu-Lm8-n1</strain>
    </source>
</reference>
<dbReference type="EMBL" id="KN835601">
    <property type="protein sequence ID" value="KIK35655.1"/>
    <property type="molecule type" value="Genomic_DNA"/>
</dbReference>
<dbReference type="InParanoid" id="A0A0C9ZDS6"/>
<dbReference type="Proteomes" id="UP000054485">
    <property type="component" value="Unassembled WGS sequence"/>
</dbReference>
<reference evidence="3" key="2">
    <citation type="submission" date="2015-01" db="EMBL/GenBank/DDBJ databases">
        <title>Evolutionary Origins and Diversification of the Mycorrhizal Mutualists.</title>
        <authorList>
            <consortium name="DOE Joint Genome Institute"/>
            <consortium name="Mycorrhizal Genomics Consortium"/>
            <person name="Kohler A."/>
            <person name="Kuo A."/>
            <person name="Nagy L.G."/>
            <person name="Floudas D."/>
            <person name="Copeland A."/>
            <person name="Barry K.W."/>
            <person name="Cichocki N."/>
            <person name="Veneault-Fourrey C."/>
            <person name="LaButti K."/>
            <person name="Lindquist E.A."/>
            <person name="Lipzen A."/>
            <person name="Lundell T."/>
            <person name="Morin E."/>
            <person name="Murat C."/>
            <person name="Riley R."/>
            <person name="Ohm R."/>
            <person name="Sun H."/>
            <person name="Tunlid A."/>
            <person name="Henrissat B."/>
            <person name="Grigoriev I.V."/>
            <person name="Hibbett D.S."/>
            <person name="Martin F."/>
        </authorList>
    </citation>
    <scope>NUCLEOTIDE SEQUENCE [LARGE SCALE GENOMIC DNA]</scope>
    <source>
        <strain evidence="3">UH-Slu-Lm8-n1</strain>
    </source>
</reference>
<feature type="region of interest" description="Disordered" evidence="1">
    <location>
        <begin position="158"/>
        <end position="180"/>
    </location>
</feature>
<dbReference type="OrthoDB" id="2690608at2759"/>